<evidence type="ECO:0000256" key="1">
    <source>
        <dbReference type="ARBA" id="ARBA00004651"/>
    </source>
</evidence>
<accession>A0ABW9J8T6</accession>
<keyword evidence="3" id="KW-1003">Cell membrane</keyword>
<dbReference type="InterPro" id="IPR049278">
    <property type="entry name" value="MS_channel_C"/>
</dbReference>
<protein>
    <submittedName>
        <fullName evidence="12">Mechanosensitive ion channel domain-containing protein</fullName>
    </submittedName>
</protein>
<evidence type="ECO:0000256" key="9">
    <source>
        <dbReference type="SAM" id="SignalP"/>
    </source>
</evidence>
<evidence type="ECO:0000256" key="3">
    <source>
        <dbReference type="ARBA" id="ARBA00022475"/>
    </source>
</evidence>
<feature type="transmembrane region" description="Helical" evidence="8">
    <location>
        <begin position="402"/>
        <end position="420"/>
    </location>
</feature>
<feature type="transmembrane region" description="Helical" evidence="8">
    <location>
        <begin position="573"/>
        <end position="594"/>
    </location>
</feature>
<dbReference type="InterPro" id="IPR011066">
    <property type="entry name" value="MscS_channel_C_sf"/>
</dbReference>
<evidence type="ECO:0000256" key="5">
    <source>
        <dbReference type="ARBA" id="ARBA00022989"/>
    </source>
</evidence>
<dbReference type="RefSeq" id="WP_138723592.1">
    <property type="nucleotide sequence ID" value="NZ_SSHJ02000007.1"/>
</dbReference>
<evidence type="ECO:0000256" key="4">
    <source>
        <dbReference type="ARBA" id="ARBA00022692"/>
    </source>
</evidence>
<feature type="transmembrane region" description="Helical" evidence="8">
    <location>
        <begin position="348"/>
        <end position="364"/>
    </location>
</feature>
<proteinExistence type="inferred from homology"/>
<dbReference type="EMBL" id="SSHJ02000007">
    <property type="protein sequence ID" value="MFN0256489.1"/>
    <property type="molecule type" value="Genomic_DNA"/>
</dbReference>
<keyword evidence="6 8" id="KW-0472">Membrane</keyword>
<evidence type="ECO:0000256" key="2">
    <source>
        <dbReference type="ARBA" id="ARBA00008017"/>
    </source>
</evidence>
<comment type="subcellular location">
    <subcellularLocation>
        <location evidence="1">Cell membrane</location>
        <topology evidence="1">Multi-pass membrane protein</topology>
    </subcellularLocation>
</comment>
<dbReference type="SUPFAM" id="SSF50182">
    <property type="entry name" value="Sm-like ribonucleoproteins"/>
    <property type="match status" value="1"/>
</dbReference>
<feature type="domain" description="Mechanosensitive ion channel MscS C-terminal" evidence="11">
    <location>
        <begin position="690"/>
        <end position="770"/>
    </location>
</feature>
<dbReference type="InterPro" id="IPR010920">
    <property type="entry name" value="LSM_dom_sf"/>
</dbReference>
<feature type="chain" id="PRO_5045578130" evidence="9">
    <location>
        <begin position="25"/>
        <end position="773"/>
    </location>
</feature>
<dbReference type="Gene3D" id="1.10.287.1260">
    <property type="match status" value="1"/>
</dbReference>
<feature type="coiled-coil region" evidence="7">
    <location>
        <begin position="94"/>
        <end position="128"/>
    </location>
</feature>
<feature type="signal peptide" evidence="9">
    <location>
        <begin position="1"/>
        <end position="24"/>
    </location>
</feature>
<keyword evidence="4 8" id="KW-0812">Transmembrane</keyword>
<evidence type="ECO:0000313" key="12">
    <source>
        <dbReference type="EMBL" id="MFN0256489.1"/>
    </source>
</evidence>
<feature type="transmembrane region" description="Helical" evidence="8">
    <location>
        <begin position="525"/>
        <end position="543"/>
    </location>
</feature>
<evidence type="ECO:0000256" key="8">
    <source>
        <dbReference type="SAM" id="Phobius"/>
    </source>
</evidence>
<evidence type="ECO:0000259" key="11">
    <source>
        <dbReference type="Pfam" id="PF21082"/>
    </source>
</evidence>
<comment type="caution">
    <text evidence="12">The sequence shown here is derived from an EMBL/GenBank/DDBJ whole genome shotgun (WGS) entry which is preliminary data.</text>
</comment>
<reference evidence="12 13" key="1">
    <citation type="submission" date="2024-12" db="EMBL/GenBank/DDBJ databases">
        <authorList>
            <person name="Hu S."/>
        </authorList>
    </citation>
    <scope>NUCLEOTIDE SEQUENCE [LARGE SCALE GENOMIC DNA]</scope>
    <source>
        <strain evidence="12 13">THG-T11</strain>
    </source>
</reference>
<name>A0ABW9J8T6_9SPHI</name>
<dbReference type="InterPro" id="IPR052702">
    <property type="entry name" value="MscS-like_channel"/>
</dbReference>
<dbReference type="Pfam" id="PF00924">
    <property type="entry name" value="MS_channel_2nd"/>
    <property type="match status" value="1"/>
</dbReference>
<feature type="domain" description="Mechanosensitive ion channel MscS" evidence="10">
    <location>
        <begin position="615"/>
        <end position="681"/>
    </location>
</feature>
<dbReference type="SUPFAM" id="SSF82861">
    <property type="entry name" value="Mechanosensitive channel protein MscS (YggB), transmembrane region"/>
    <property type="match status" value="1"/>
</dbReference>
<feature type="transmembrane region" description="Helical" evidence="8">
    <location>
        <begin position="285"/>
        <end position="312"/>
    </location>
</feature>
<dbReference type="Proteomes" id="UP001517247">
    <property type="component" value="Unassembled WGS sequence"/>
</dbReference>
<dbReference type="SUPFAM" id="SSF82689">
    <property type="entry name" value="Mechanosensitive channel protein MscS (YggB), C-terminal domain"/>
    <property type="match status" value="1"/>
</dbReference>
<dbReference type="InterPro" id="IPR011014">
    <property type="entry name" value="MscS_channel_TM-2"/>
</dbReference>
<comment type="similarity">
    <text evidence="2">Belongs to the MscS (TC 1.A.23) family.</text>
</comment>
<feature type="transmembrane region" description="Helical" evidence="8">
    <location>
        <begin position="600"/>
        <end position="628"/>
    </location>
</feature>
<evidence type="ECO:0000313" key="13">
    <source>
        <dbReference type="Proteomes" id="UP001517247"/>
    </source>
</evidence>
<feature type="transmembrane region" description="Helical" evidence="8">
    <location>
        <begin position="318"/>
        <end position="336"/>
    </location>
</feature>
<dbReference type="Pfam" id="PF21082">
    <property type="entry name" value="MS_channel_3rd"/>
    <property type="match status" value="1"/>
</dbReference>
<evidence type="ECO:0000259" key="10">
    <source>
        <dbReference type="Pfam" id="PF00924"/>
    </source>
</evidence>
<keyword evidence="9" id="KW-0732">Signal</keyword>
<feature type="transmembrane region" description="Helical" evidence="8">
    <location>
        <begin position="256"/>
        <end position="273"/>
    </location>
</feature>
<dbReference type="InterPro" id="IPR023408">
    <property type="entry name" value="MscS_beta-dom_sf"/>
</dbReference>
<evidence type="ECO:0000256" key="7">
    <source>
        <dbReference type="SAM" id="Coils"/>
    </source>
</evidence>
<dbReference type="PANTHER" id="PTHR30347">
    <property type="entry name" value="POTASSIUM CHANNEL RELATED"/>
    <property type="match status" value="1"/>
</dbReference>
<dbReference type="PANTHER" id="PTHR30347:SF1">
    <property type="entry name" value="MECHANOSENSITIVE CHANNEL MSCK"/>
    <property type="match status" value="1"/>
</dbReference>
<keyword evidence="5 8" id="KW-1133">Transmembrane helix</keyword>
<dbReference type="InterPro" id="IPR006685">
    <property type="entry name" value="MscS_channel_2nd"/>
</dbReference>
<feature type="transmembrane region" description="Helical" evidence="8">
    <location>
        <begin position="486"/>
        <end position="505"/>
    </location>
</feature>
<gene>
    <name evidence="12" type="ORF">E6A44_012945</name>
</gene>
<feature type="transmembrane region" description="Helical" evidence="8">
    <location>
        <begin position="370"/>
        <end position="390"/>
    </location>
</feature>
<evidence type="ECO:0000256" key="6">
    <source>
        <dbReference type="ARBA" id="ARBA00023136"/>
    </source>
</evidence>
<sequence length="773" mass="87025">MHRQFSKYFPLFFSLIIVGFTSNAQTIDSSKTIPDTLLFRIQKAQSVITEVNAANKKGYQLELYRNSINEVKQTINPLQQDFSRKGREIDQKNLQSYELILKDATDRLTRLRNNLIKSSNELQRMSGQIVALSNDTVLRVSNTGDAEKLLYQQQLSEIKLRLQQTGEATGKNLDEVGRLLADVSALDIAVNDLKTQVAERLQQSGKVALGREVPYIWDTSWLTKTDGGFWSNLRASYLGQKQILSYFVDSTWDKRLLSIFFAIAFFIWVHRNFKLSQRAAVRRKIGVLTFSYLKPFPVLATVIVALNIIPLFETGAPSLYIELLQLLLLLAITIHLRKILPSKQLFSWLKLITAYALLVVISSISADGLILRLALLGLNIYFIYMGVRLLPKMRLQQFPKKYTKLVLLIFIGFNALALLLNVFGRLSLAKSFALTGVIGLVQLVGLAVFVQLVLDALELQLKISSCSKGFFSRVEHNRTRASSKKALWWLAAVIWVMVFLINMNLTSGTMIFFEAVLAKQRTFGSIHFTLGNILFFLLIIYLANKLQKNVPVIFGEGNLSYEGQVEQKSSKVALIRLIIIVLAFLLAVTASGLPMDRVTVVLGALGVGIGLGMQNIVNNFVSGIILIFERPFRIGDFVELADKKGRVKDIGIRSSKLLTQQGSEVIIPNGDLLSGRLVNWTLNHDYVKTELIFKVNAETDLDLLNKIIKEQVENTSHVMDRLQTEILINGILANAIEIKVLAWVESIYVEPVFKSELMMSLLKQFKKVGITVM</sequence>
<keyword evidence="7" id="KW-0175">Coiled coil</keyword>
<keyword evidence="13" id="KW-1185">Reference proteome</keyword>
<organism evidence="12 13">
    <name type="scientific">Pedobacter ureilyticus</name>
    <dbReference type="NCBI Taxonomy" id="1393051"/>
    <lineage>
        <taxon>Bacteria</taxon>
        <taxon>Pseudomonadati</taxon>
        <taxon>Bacteroidota</taxon>
        <taxon>Sphingobacteriia</taxon>
        <taxon>Sphingobacteriales</taxon>
        <taxon>Sphingobacteriaceae</taxon>
        <taxon>Pedobacter</taxon>
    </lineage>
</organism>
<dbReference type="Gene3D" id="3.30.70.100">
    <property type="match status" value="1"/>
</dbReference>
<dbReference type="Gene3D" id="2.30.30.60">
    <property type="match status" value="1"/>
</dbReference>
<feature type="transmembrane region" description="Helical" evidence="8">
    <location>
        <begin position="432"/>
        <end position="454"/>
    </location>
</feature>